<dbReference type="EMBL" id="SBIQ01000122">
    <property type="protein sequence ID" value="KAF7683147.1"/>
    <property type="molecule type" value="Genomic_DNA"/>
</dbReference>
<evidence type="ECO:0000313" key="1">
    <source>
        <dbReference type="EMBL" id="KAF7683147.1"/>
    </source>
</evidence>
<proteinExistence type="predicted"/>
<accession>A0ABQ7HYD5</accession>
<evidence type="ECO:0000313" key="2">
    <source>
        <dbReference type="Proteomes" id="UP001516464"/>
    </source>
</evidence>
<reference evidence="1 2" key="1">
    <citation type="submission" date="2019-01" db="EMBL/GenBank/DDBJ databases">
        <title>Genomes sequencing and comparative genomics of infectious freshwater microsporidia, Cucumispora dikerogammari and Thelohania contejeani.</title>
        <authorList>
            <person name="Cormier A."/>
            <person name="Giraud I."/>
            <person name="Wattier R."/>
            <person name="Teixeira M."/>
            <person name="Grandjean F."/>
            <person name="Rigaud T."/>
            <person name="Cordaux R."/>
        </authorList>
    </citation>
    <scope>NUCLEOTIDE SEQUENCE [LARGE SCALE GENOMIC DNA]</scope>
    <source>
        <strain evidence="1">T1</strain>
        <tissue evidence="1">Spores</tissue>
    </source>
</reference>
<dbReference type="Proteomes" id="UP001516464">
    <property type="component" value="Unassembled WGS sequence"/>
</dbReference>
<name>A0ABQ7HYD5_9MICR</name>
<sequence length="564" mass="68304">MISLIYLFQQFVITSSRLFCNISQEKEYKRDILKFYFIENKNIFYQHQKFKKNDENKLKILLKEVSDKCYNSDFSSNPIEKAFLKAMICSKNITISSIALDFYLQFYKTTNKDYFKHYLTTSFFPFFEILMGFMATDITIQRINNKNIIPLGKYFNKMLYLNEINKKGNRYQLSEKEIGMIKTNINIMLLFIDILDYFKGYIDPDTIKLERNFGDMIFFYLLIRFIDLLSFNYIPAVLLEKILYLLYPILCIGEDRYKNKKEYKYICKSLKYQNNRNSLIRIFFYENINNFLKINNNSLYLIHSKILFKLKLLKIIDNTIKKSLKDIEKSYIYSKSFIIPTKNDQLFTRMSSFYCKMNKDNHTKFYDYLFNYVDLMIKKYIEIKNKKFVITFKNTSYDIYDFIASCDISNLFSEYPIYIYLIIKYLYIETKNSIELSKIESKINHLIISMNNKDDIYDILSNIISEIPSFSRSKKLFPMIFSHLHANNILIVKLLREMKNKLLTDKIDRFWINNYLIYLKMVYEYRKFMSEYDFKYLKDFSEIQTELVMIDFSLDVQFHKILQK</sequence>
<comment type="caution">
    <text evidence="1">The sequence shown here is derived from an EMBL/GenBank/DDBJ whole genome shotgun (WGS) entry which is preliminary data.</text>
</comment>
<gene>
    <name evidence="1" type="ORF">TCON_1641</name>
</gene>
<organism evidence="1 2">
    <name type="scientific">Astathelohania contejeani</name>
    <dbReference type="NCBI Taxonomy" id="164912"/>
    <lineage>
        <taxon>Eukaryota</taxon>
        <taxon>Fungi</taxon>
        <taxon>Fungi incertae sedis</taxon>
        <taxon>Microsporidia</taxon>
        <taxon>Astathelohaniidae</taxon>
        <taxon>Astathelohania</taxon>
    </lineage>
</organism>
<keyword evidence="2" id="KW-1185">Reference proteome</keyword>
<protein>
    <submittedName>
        <fullName evidence="1">Uncharacterized protein</fullName>
    </submittedName>
</protein>